<dbReference type="KEGG" id="xdi:EZH22_14830"/>
<dbReference type="Pfam" id="PF00445">
    <property type="entry name" value="Ribonuclease_T2"/>
    <property type="match status" value="1"/>
</dbReference>
<dbReference type="EMBL" id="CP063362">
    <property type="protein sequence ID" value="QRG09657.1"/>
    <property type="molecule type" value="Genomic_DNA"/>
</dbReference>
<evidence type="ECO:0000313" key="5">
    <source>
        <dbReference type="Proteomes" id="UP000596427"/>
    </source>
</evidence>
<dbReference type="RefSeq" id="WP_203196554.1">
    <property type="nucleotide sequence ID" value="NZ_CP063362.1"/>
</dbReference>
<dbReference type="GO" id="GO:0003723">
    <property type="term" value="F:RNA binding"/>
    <property type="evidence" value="ECO:0007669"/>
    <property type="project" value="InterPro"/>
</dbReference>
<comment type="similarity">
    <text evidence="1 2">Belongs to the RNase T2 family.</text>
</comment>
<evidence type="ECO:0000256" key="1">
    <source>
        <dbReference type="ARBA" id="ARBA00007469"/>
    </source>
</evidence>
<dbReference type="SUPFAM" id="SSF55895">
    <property type="entry name" value="Ribonuclease Rh-like"/>
    <property type="match status" value="1"/>
</dbReference>
<feature type="signal peptide" evidence="3">
    <location>
        <begin position="1"/>
        <end position="32"/>
    </location>
</feature>
<dbReference type="CDD" id="cd01062">
    <property type="entry name" value="RNase_T2_prok"/>
    <property type="match status" value="1"/>
</dbReference>
<feature type="chain" id="PRO_5036718399" evidence="3">
    <location>
        <begin position="33"/>
        <end position="231"/>
    </location>
</feature>
<keyword evidence="3" id="KW-0732">Signal</keyword>
<dbReference type="PANTHER" id="PTHR11240:SF22">
    <property type="entry name" value="RIBONUCLEASE T2"/>
    <property type="match status" value="1"/>
</dbReference>
<proteinExistence type="inferred from homology"/>
<name>A0A974PTR0_9HYPH</name>
<dbReference type="InterPro" id="IPR039378">
    <property type="entry name" value="RNase_T2_prok"/>
</dbReference>
<evidence type="ECO:0000256" key="2">
    <source>
        <dbReference type="RuleBase" id="RU004328"/>
    </source>
</evidence>
<dbReference type="InterPro" id="IPR036430">
    <property type="entry name" value="RNase_T2-like_sf"/>
</dbReference>
<dbReference type="InterPro" id="IPR001568">
    <property type="entry name" value="RNase_T2-like"/>
</dbReference>
<dbReference type="PANTHER" id="PTHR11240">
    <property type="entry name" value="RIBONUCLEASE T2"/>
    <property type="match status" value="1"/>
</dbReference>
<dbReference type="InterPro" id="IPR018188">
    <property type="entry name" value="RNase_T2_His_AS_1"/>
</dbReference>
<keyword evidence="5" id="KW-1185">Reference proteome</keyword>
<dbReference type="AlphaFoldDB" id="A0A974PTR0"/>
<dbReference type="Proteomes" id="UP000596427">
    <property type="component" value="Chromosome"/>
</dbReference>
<evidence type="ECO:0000313" key="4">
    <source>
        <dbReference type="EMBL" id="QRG09657.1"/>
    </source>
</evidence>
<protein>
    <submittedName>
        <fullName evidence="4">Ribonuclease T</fullName>
    </submittedName>
</protein>
<gene>
    <name evidence="4" type="ORF">EZH22_14830</name>
</gene>
<dbReference type="PROSITE" id="PS51257">
    <property type="entry name" value="PROKAR_LIPOPROTEIN"/>
    <property type="match status" value="1"/>
</dbReference>
<dbReference type="GO" id="GO:0006401">
    <property type="term" value="P:RNA catabolic process"/>
    <property type="evidence" value="ECO:0007669"/>
    <property type="project" value="TreeGrafter"/>
</dbReference>
<dbReference type="Gene3D" id="3.90.730.10">
    <property type="entry name" value="Ribonuclease T2-like"/>
    <property type="match status" value="1"/>
</dbReference>
<dbReference type="PROSITE" id="PS00530">
    <property type="entry name" value="RNASE_T2_1"/>
    <property type="match status" value="1"/>
</dbReference>
<reference evidence="4 5" key="1">
    <citation type="submission" date="2020-10" db="EMBL/GenBank/DDBJ databases">
        <title>Degradation of 1,4-Dioxane by Xanthobacter sp. YN2, via a Novel Group-2 Soluble Di-Iron Monooxygenase.</title>
        <authorList>
            <person name="Ma F."/>
            <person name="Wang Y."/>
            <person name="Yang J."/>
            <person name="Guo H."/>
            <person name="Su D."/>
            <person name="Yu L."/>
        </authorList>
    </citation>
    <scope>NUCLEOTIDE SEQUENCE [LARGE SCALE GENOMIC DNA]</scope>
    <source>
        <strain evidence="4 5">YN2</strain>
    </source>
</reference>
<organism evidence="4 5">
    <name type="scientific">Xanthobacter dioxanivorans</name>
    <dbReference type="NCBI Taxonomy" id="2528964"/>
    <lineage>
        <taxon>Bacteria</taxon>
        <taxon>Pseudomonadati</taxon>
        <taxon>Pseudomonadota</taxon>
        <taxon>Alphaproteobacteria</taxon>
        <taxon>Hyphomicrobiales</taxon>
        <taxon>Xanthobacteraceae</taxon>
        <taxon>Xanthobacter</taxon>
    </lineage>
</organism>
<accession>A0A974PTR0</accession>
<dbReference type="GO" id="GO:0033897">
    <property type="term" value="F:ribonuclease T2 activity"/>
    <property type="evidence" value="ECO:0007669"/>
    <property type="project" value="InterPro"/>
</dbReference>
<sequence length="231" mass="25671">MRRPAGGPALAVLSACALAVSMLALSMLAVPAAAQQNEPGQFDFYVLSLSWSPTWCEDRGARAANEPQCSIARPYAFVVHGLWPQYERGFPQNCQRPPPYVPNPLVRSMLDVMPSRGLVIHEWKTHGTCSGLSPQGYFDLVRAAREKVVIPPDFVRLDDYRTIAPAEMEAAFRAANPGLAPDMMSVECDRRRLKEVRICMGRDLAFRACPDVDRRACRLSRMVMPPVRGGR</sequence>
<evidence type="ECO:0000256" key="3">
    <source>
        <dbReference type="SAM" id="SignalP"/>
    </source>
</evidence>